<sequence>MGEGVDWAAMRDRRFAEPGAAEAYDAARLDYERTRAERHGLFDQVDAEDAGPHEARNRFTSADVDWLDPLV</sequence>
<evidence type="ECO:0000313" key="2">
    <source>
        <dbReference type="Proteomes" id="UP001597183"/>
    </source>
</evidence>
<reference evidence="2" key="1">
    <citation type="journal article" date="2019" name="Int. J. Syst. Evol. Microbiol.">
        <title>The Global Catalogue of Microorganisms (GCM) 10K type strain sequencing project: providing services to taxonomists for standard genome sequencing and annotation.</title>
        <authorList>
            <consortium name="The Broad Institute Genomics Platform"/>
            <consortium name="The Broad Institute Genome Sequencing Center for Infectious Disease"/>
            <person name="Wu L."/>
            <person name="Ma J."/>
        </authorList>
    </citation>
    <scope>NUCLEOTIDE SEQUENCE [LARGE SCALE GENOMIC DNA]</scope>
    <source>
        <strain evidence="2">CCM 7526</strain>
    </source>
</reference>
<organism evidence="1 2">
    <name type="scientific">Actinoplanes sichuanensis</name>
    <dbReference type="NCBI Taxonomy" id="512349"/>
    <lineage>
        <taxon>Bacteria</taxon>
        <taxon>Bacillati</taxon>
        <taxon>Actinomycetota</taxon>
        <taxon>Actinomycetes</taxon>
        <taxon>Micromonosporales</taxon>
        <taxon>Micromonosporaceae</taxon>
        <taxon>Actinoplanes</taxon>
    </lineage>
</organism>
<proteinExistence type="predicted"/>
<dbReference type="EMBL" id="JBHTMK010000005">
    <property type="protein sequence ID" value="MFD1364741.1"/>
    <property type="molecule type" value="Genomic_DNA"/>
</dbReference>
<name>A0ABW4A1Z6_9ACTN</name>
<gene>
    <name evidence="1" type="ORF">ACFQ5G_05205</name>
</gene>
<dbReference type="Proteomes" id="UP001597183">
    <property type="component" value="Unassembled WGS sequence"/>
</dbReference>
<protein>
    <submittedName>
        <fullName evidence="1">Uncharacterized protein</fullName>
    </submittedName>
</protein>
<accession>A0ABW4A1Z6</accession>
<keyword evidence="2" id="KW-1185">Reference proteome</keyword>
<comment type="caution">
    <text evidence="1">The sequence shown here is derived from an EMBL/GenBank/DDBJ whole genome shotgun (WGS) entry which is preliminary data.</text>
</comment>
<dbReference type="RefSeq" id="WP_317791425.1">
    <property type="nucleotide sequence ID" value="NZ_AP028461.1"/>
</dbReference>
<evidence type="ECO:0000313" key="1">
    <source>
        <dbReference type="EMBL" id="MFD1364741.1"/>
    </source>
</evidence>